<reference evidence="8 9" key="1">
    <citation type="submission" date="2020-01" db="EMBL/GenBank/DDBJ databases">
        <authorList>
            <person name="Deng T."/>
        </authorList>
    </citation>
    <scope>NUCLEOTIDE SEQUENCE [LARGE SCALE GENOMIC DNA]</scope>
    <source>
        <strain evidence="8 9">5221</strain>
    </source>
</reference>
<feature type="transmembrane region" description="Helical" evidence="7">
    <location>
        <begin position="221"/>
        <end position="243"/>
    </location>
</feature>
<feature type="transmembrane region" description="Helical" evidence="7">
    <location>
        <begin position="163"/>
        <end position="181"/>
    </location>
</feature>
<evidence type="ECO:0000256" key="3">
    <source>
        <dbReference type="ARBA" id="ARBA00022692"/>
    </source>
</evidence>
<feature type="transmembrane region" description="Helical" evidence="7">
    <location>
        <begin position="364"/>
        <end position="386"/>
    </location>
</feature>
<dbReference type="GO" id="GO:0022857">
    <property type="term" value="F:transmembrane transporter activity"/>
    <property type="evidence" value="ECO:0007669"/>
    <property type="project" value="InterPro"/>
</dbReference>
<dbReference type="Pfam" id="PF13520">
    <property type="entry name" value="AA_permease_2"/>
    <property type="match status" value="1"/>
</dbReference>
<organism evidence="8 9">
    <name type="scientific">Brevibacterium rongguiense</name>
    <dbReference type="NCBI Taxonomy" id="2695267"/>
    <lineage>
        <taxon>Bacteria</taxon>
        <taxon>Bacillati</taxon>
        <taxon>Actinomycetota</taxon>
        <taxon>Actinomycetes</taxon>
        <taxon>Micrococcales</taxon>
        <taxon>Brevibacteriaceae</taxon>
        <taxon>Brevibacterium</taxon>
    </lineage>
</organism>
<dbReference type="InterPro" id="IPR050367">
    <property type="entry name" value="APC_superfamily"/>
</dbReference>
<evidence type="ECO:0000256" key="4">
    <source>
        <dbReference type="ARBA" id="ARBA00022989"/>
    </source>
</evidence>
<comment type="caution">
    <text evidence="8">The sequence shown here is derived from an EMBL/GenBank/DDBJ whole genome shotgun (WGS) entry which is preliminary data.</text>
</comment>
<dbReference type="Proteomes" id="UP000469215">
    <property type="component" value="Unassembled WGS sequence"/>
</dbReference>
<feature type="transmembrane region" description="Helical" evidence="7">
    <location>
        <begin position="193"/>
        <end position="215"/>
    </location>
</feature>
<gene>
    <name evidence="8" type="ORF">GSY69_03185</name>
</gene>
<protein>
    <submittedName>
        <fullName evidence="8">Amino acid permease</fullName>
    </submittedName>
</protein>
<keyword evidence="5 7" id="KW-0472">Membrane</keyword>
<evidence type="ECO:0000256" key="1">
    <source>
        <dbReference type="ARBA" id="ARBA00004651"/>
    </source>
</evidence>
<keyword evidence="9" id="KW-1185">Reference proteome</keyword>
<dbReference type="PIRSF" id="PIRSF006060">
    <property type="entry name" value="AA_transporter"/>
    <property type="match status" value="1"/>
</dbReference>
<feature type="compositionally biased region" description="Polar residues" evidence="6">
    <location>
        <begin position="1"/>
        <end position="14"/>
    </location>
</feature>
<evidence type="ECO:0000256" key="5">
    <source>
        <dbReference type="ARBA" id="ARBA00023136"/>
    </source>
</evidence>
<dbReference type="RefSeq" id="WP_160952447.1">
    <property type="nucleotide sequence ID" value="NZ_WWEQ01000008.1"/>
</dbReference>
<feature type="region of interest" description="Disordered" evidence="6">
    <location>
        <begin position="1"/>
        <end position="25"/>
    </location>
</feature>
<dbReference type="PANTHER" id="PTHR42770:SF7">
    <property type="entry name" value="MEMBRANE PROTEIN"/>
    <property type="match status" value="1"/>
</dbReference>
<dbReference type="EMBL" id="WWEQ01000008">
    <property type="protein sequence ID" value="MYM19007.1"/>
    <property type="molecule type" value="Genomic_DNA"/>
</dbReference>
<comment type="subcellular location">
    <subcellularLocation>
        <location evidence="1">Cell membrane</location>
        <topology evidence="1">Multi-pass membrane protein</topology>
    </subcellularLocation>
</comment>
<feature type="transmembrane region" description="Helical" evidence="7">
    <location>
        <begin position="310"/>
        <end position="331"/>
    </location>
</feature>
<accession>A0A6N9H4L9</accession>
<feature type="transmembrane region" description="Helical" evidence="7">
    <location>
        <begin position="392"/>
        <end position="408"/>
    </location>
</feature>
<feature type="transmembrane region" description="Helical" evidence="7">
    <location>
        <begin position="36"/>
        <end position="57"/>
    </location>
</feature>
<evidence type="ECO:0000256" key="6">
    <source>
        <dbReference type="SAM" id="MobiDB-lite"/>
    </source>
</evidence>
<name>A0A6N9H4L9_9MICO</name>
<feature type="transmembrane region" description="Helical" evidence="7">
    <location>
        <begin position="114"/>
        <end position="135"/>
    </location>
</feature>
<feature type="transmembrane region" description="Helical" evidence="7">
    <location>
        <begin position="69"/>
        <end position="93"/>
    </location>
</feature>
<sequence length="505" mass="53179">MSSEYAPNSAANQPSGGSSGGNPLEHRDRGHGFVRALGSIDALFIGFGAMIGFGWVVLTGDWINGAGTLGAVIAFAAGGIIMCFVGTVYSELVAAMPHAGGEHNYLIRAMGPRASLFGSWAITGGYISVVMFEAVSVPKTAVFLFPGLEHIKLWTIAGFDVHLTWALVGTVTALIITWINIRGVKVASLVQTFVVWFLIIVALLLLTGGLVGGDVADAQPLFAGGATGFIGVMAVVPFLFVGFDVIPQAAEEVKLPPQKIGKLVVVSVVMAIAFYIVIIAMTSVGIPSDQLGTHDLVTADALSAMLGSPIWGKIVIAGGLAGIITSWNAFLMGSSRLMWAMAAAGMIPRWFGKLHPRYRTPSNAILFIGALSALAPFLGTAALGWIVDAGSPAIVIAYFLVSVAFLVLRRREPDMGRPLRIGGKGGGGMVIGAIAAVLTLILFILYLPITPFSAQLEWPSWTMFGLWLAVGVFFMLRLPTGIKAGPGAEEELVVSVEERRRRTQG</sequence>
<dbReference type="Gene3D" id="1.20.1740.10">
    <property type="entry name" value="Amino acid/polyamine transporter I"/>
    <property type="match status" value="1"/>
</dbReference>
<keyword evidence="3 7" id="KW-0812">Transmembrane</keyword>
<feature type="transmembrane region" description="Helical" evidence="7">
    <location>
        <begin position="263"/>
        <end position="286"/>
    </location>
</feature>
<evidence type="ECO:0000256" key="7">
    <source>
        <dbReference type="SAM" id="Phobius"/>
    </source>
</evidence>
<keyword evidence="4 7" id="KW-1133">Transmembrane helix</keyword>
<evidence type="ECO:0000313" key="9">
    <source>
        <dbReference type="Proteomes" id="UP000469215"/>
    </source>
</evidence>
<dbReference type="GO" id="GO:0005886">
    <property type="term" value="C:plasma membrane"/>
    <property type="evidence" value="ECO:0007669"/>
    <property type="project" value="UniProtKB-SubCell"/>
</dbReference>
<evidence type="ECO:0000313" key="8">
    <source>
        <dbReference type="EMBL" id="MYM19007.1"/>
    </source>
</evidence>
<keyword evidence="2" id="KW-1003">Cell membrane</keyword>
<dbReference type="InterPro" id="IPR002293">
    <property type="entry name" value="AA/rel_permease1"/>
</dbReference>
<feature type="transmembrane region" description="Helical" evidence="7">
    <location>
        <begin position="461"/>
        <end position="478"/>
    </location>
</feature>
<dbReference type="PANTHER" id="PTHR42770">
    <property type="entry name" value="AMINO ACID TRANSPORTER-RELATED"/>
    <property type="match status" value="1"/>
</dbReference>
<proteinExistence type="predicted"/>
<feature type="transmembrane region" description="Helical" evidence="7">
    <location>
        <begin position="429"/>
        <end position="449"/>
    </location>
</feature>
<dbReference type="AlphaFoldDB" id="A0A6N9H4L9"/>
<evidence type="ECO:0000256" key="2">
    <source>
        <dbReference type="ARBA" id="ARBA00022475"/>
    </source>
</evidence>